<organism evidence="1 2">
    <name type="scientific">Arctium lappa</name>
    <name type="common">Greater burdock</name>
    <name type="synonym">Lappa major</name>
    <dbReference type="NCBI Taxonomy" id="4217"/>
    <lineage>
        <taxon>Eukaryota</taxon>
        <taxon>Viridiplantae</taxon>
        <taxon>Streptophyta</taxon>
        <taxon>Embryophyta</taxon>
        <taxon>Tracheophyta</taxon>
        <taxon>Spermatophyta</taxon>
        <taxon>Magnoliopsida</taxon>
        <taxon>eudicotyledons</taxon>
        <taxon>Gunneridae</taxon>
        <taxon>Pentapetalae</taxon>
        <taxon>asterids</taxon>
        <taxon>campanulids</taxon>
        <taxon>Asterales</taxon>
        <taxon>Asteraceae</taxon>
        <taxon>Carduoideae</taxon>
        <taxon>Cardueae</taxon>
        <taxon>Arctiinae</taxon>
        <taxon>Arctium</taxon>
    </lineage>
</organism>
<comment type="caution">
    <text evidence="1">The sequence shown here is derived from an EMBL/GenBank/DDBJ whole genome shotgun (WGS) entry which is preliminary data.</text>
</comment>
<evidence type="ECO:0000313" key="2">
    <source>
        <dbReference type="Proteomes" id="UP001055879"/>
    </source>
</evidence>
<reference evidence="2" key="1">
    <citation type="journal article" date="2022" name="Mol. Ecol. Resour.">
        <title>The genomes of chicory, endive, great burdock and yacon provide insights into Asteraceae palaeo-polyploidization history and plant inulin production.</title>
        <authorList>
            <person name="Fan W."/>
            <person name="Wang S."/>
            <person name="Wang H."/>
            <person name="Wang A."/>
            <person name="Jiang F."/>
            <person name="Liu H."/>
            <person name="Zhao H."/>
            <person name="Xu D."/>
            <person name="Zhang Y."/>
        </authorList>
    </citation>
    <scope>NUCLEOTIDE SEQUENCE [LARGE SCALE GENOMIC DNA]</scope>
    <source>
        <strain evidence="2">cv. Niubang</strain>
    </source>
</reference>
<accession>A0ACB9FKS5</accession>
<reference evidence="1 2" key="2">
    <citation type="journal article" date="2022" name="Mol. Ecol. Resour.">
        <title>The genomes of chicory, endive, great burdock and yacon provide insights into Asteraceae paleo-polyploidization history and plant inulin production.</title>
        <authorList>
            <person name="Fan W."/>
            <person name="Wang S."/>
            <person name="Wang H."/>
            <person name="Wang A."/>
            <person name="Jiang F."/>
            <person name="Liu H."/>
            <person name="Zhao H."/>
            <person name="Xu D."/>
            <person name="Zhang Y."/>
        </authorList>
    </citation>
    <scope>NUCLEOTIDE SEQUENCE [LARGE SCALE GENOMIC DNA]</scope>
    <source>
        <strain evidence="2">cv. Niubang</strain>
    </source>
</reference>
<evidence type="ECO:0000313" key="1">
    <source>
        <dbReference type="EMBL" id="KAI3771939.1"/>
    </source>
</evidence>
<proteinExistence type="predicted"/>
<keyword evidence="2" id="KW-1185">Reference proteome</keyword>
<sequence>MTKLLKQRLKIDEGTKMNTNSVVVTKAKRTRKTVPRDSPPRRSSIYRGVTRHRWTGRYEAHLWDKNCWNESQNKKGRQGAYDEEDAAAHAYDLAALKYWGPDTILNFPLMTYHKELKQMEEKAADFLVEFQNLEELQATQEEAAVAYDMAAIEYRGLNAVTNFDLSRYIKWLRPDNNNTNIIDASPNPNINIIDATLTPSANDDIGLNFLHENQPPQQVAEMVSPTVTATVPYPSRSTTATSALGLLLQSSKFKEMMEMTNAAEYTSPPLDSTIAPPCNNFPEEIQVHFESQDFGGYNGGDDFIFGDLNFMHNMLHSDFDK</sequence>
<dbReference type="Proteomes" id="UP001055879">
    <property type="component" value="Linkage Group LG01"/>
</dbReference>
<gene>
    <name evidence="1" type="ORF">L6452_03111</name>
</gene>
<dbReference type="EMBL" id="CM042047">
    <property type="protein sequence ID" value="KAI3771939.1"/>
    <property type="molecule type" value="Genomic_DNA"/>
</dbReference>
<protein>
    <submittedName>
        <fullName evidence="1">Uncharacterized protein</fullName>
    </submittedName>
</protein>
<name>A0ACB9FKS5_ARCLA</name>